<dbReference type="AlphaFoldDB" id="A0A6A4KYD4"/>
<dbReference type="EMBL" id="QEFC01003471">
    <property type="protein sequence ID" value="KAE9447957.1"/>
    <property type="molecule type" value="Genomic_DNA"/>
</dbReference>
<accession>A0A6A4KYD4</accession>
<sequence length="122" mass="14916">MAKAHLYTTVKVARDEDLMEQIGRDIYFELVDHNKVRSFRIKRQMPFNLFKGEVAKEFGIPVQFQRFWRWAKRQNNTYRPYRHLTPEEEARPVSAFDFSSFLVLHFSLRFFINFFLRQLHII</sequence>
<reference evidence="1 2" key="1">
    <citation type="journal article" date="2019" name="Genome Biol. Evol.">
        <title>The Rhododendron genome and chromosomal organization provide insight into shared whole-genome duplications across the heath family (Ericaceae).</title>
        <authorList>
            <person name="Soza V.L."/>
            <person name="Lindsley D."/>
            <person name="Waalkes A."/>
            <person name="Ramage E."/>
            <person name="Patwardhan R.P."/>
            <person name="Burton J.N."/>
            <person name="Adey A."/>
            <person name="Kumar A."/>
            <person name="Qiu R."/>
            <person name="Shendure J."/>
            <person name="Hall B."/>
        </authorList>
    </citation>
    <scope>NUCLEOTIDE SEQUENCE [LARGE SCALE GENOMIC DNA]</scope>
    <source>
        <strain evidence="1">RSF 1966-606</strain>
    </source>
</reference>
<organism evidence="1 2">
    <name type="scientific">Rhododendron williamsianum</name>
    <dbReference type="NCBI Taxonomy" id="262921"/>
    <lineage>
        <taxon>Eukaryota</taxon>
        <taxon>Viridiplantae</taxon>
        <taxon>Streptophyta</taxon>
        <taxon>Embryophyta</taxon>
        <taxon>Tracheophyta</taxon>
        <taxon>Spermatophyta</taxon>
        <taxon>Magnoliopsida</taxon>
        <taxon>eudicotyledons</taxon>
        <taxon>Gunneridae</taxon>
        <taxon>Pentapetalae</taxon>
        <taxon>asterids</taxon>
        <taxon>Ericales</taxon>
        <taxon>Ericaceae</taxon>
        <taxon>Ericoideae</taxon>
        <taxon>Rhodoreae</taxon>
        <taxon>Rhododendron</taxon>
    </lineage>
</organism>
<protein>
    <recommendedName>
        <fullName evidence="3">Ubiquitin carboxyl-terminal hydrolase 7 ICP0-binding domain-containing protein</fullName>
    </recommendedName>
</protein>
<name>A0A6A4KYD4_9ERIC</name>
<proteinExistence type="predicted"/>
<dbReference type="Proteomes" id="UP000428333">
    <property type="component" value="Linkage Group LG12"/>
</dbReference>
<keyword evidence="2" id="KW-1185">Reference proteome</keyword>
<evidence type="ECO:0000313" key="1">
    <source>
        <dbReference type="EMBL" id="KAE9447957.1"/>
    </source>
</evidence>
<comment type="caution">
    <text evidence="1">The sequence shown here is derived from an EMBL/GenBank/DDBJ whole genome shotgun (WGS) entry which is preliminary data.</text>
</comment>
<gene>
    <name evidence="1" type="ORF">C3L33_20146</name>
</gene>
<feature type="non-terminal residue" evidence="1">
    <location>
        <position position="1"/>
    </location>
</feature>
<dbReference type="OrthoDB" id="289038at2759"/>
<evidence type="ECO:0000313" key="2">
    <source>
        <dbReference type="Proteomes" id="UP000428333"/>
    </source>
</evidence>
<evidence type="ECO:0008006" key="3">
    <source>
        <dbReference type="Google" id="ProtNLM"/>
    </source>
</evidence>